<dbReference type="Gene3D" id="3.30.70.330">
    <property type="match status" value="1"/>
</dbReference>
<proteinExistence type="predicted"/>
<keyword evidence="1 2" id="KW-0694">RNA-binding</keyword>
<feature type="compositionally biased region" description="Basic and acidic residues" evidence="3">
    <location>
        <begin position="114"/>
        <end position="125"/>
    </location>
</feature>
<dbReference type="Gene3D" id="1.10.10.10">
    <property type="entry name" value="Winged helix-like DNA-binding domain superfamily/Winged helix DNA-binding domain"/>
    <property type="match status" value="1"/>
</dbReference>
<reference evidence="6" key="1">
    <citation type="journal article" date="2020" name="Stud. Mycol.">
        <title>101 Dothideomycetes genomes: a test case for predicting lifestyles and emergence of pathogens.</title>
        <authorList>
            <person name="Haridas S."/>
            <person name="Albert R."/>
            <person name="Binder M."/>
            <person name="Bloem J."/>
            <person name="Labutti K."/>
            <person name="Salamov A."/>
            <person name="Andreopoulos B."/>
            <person name="Baker S."/>
            <person name="Barry K."/>
            <person name="Bills G."/>
            <person name="Bluhm B."/>
            <person name="Cannon C."/>
            <person name="Castanera R."/>
            <person name="Culley D."/>
            <person name="Daum C."/>
            <person name="Ezra D."/>
            <person name="Gonzalez J."/>
            <person name="Henrissat B."/>
            <person name="Kuo A."/>
            <person name="Liang C."/>
            <person name="Lipzen A."/>
            <person name="Lutzoni F."/>
            <person name="Magnuson J."/>
            <person name="Mondo S."/>
            <person name="Nolan M."/>
            <person name="Ohm R."/>
            <person name="Pangilinan J."/>
            <person name="Park H.-J."/>
            <person name="Ramirez L."/>
            <person name="Alfaro M."/>
            <person name="Sun H."/>
            <person name="Tritt A."/>
            <person name="Yoshinaga Y."/>
            <person name="Zwiers L.-H."/>
            <person name="Turgeon B."/>
            <person name="Goodwin S."/>
            <person name="Spatafora J."/>
            <person name="Crous P."/>
            <person name="Grigoriev I."/>
        </authorList>
    </citation>
    <scope>NUCLEOTIDE SEQUENCE</scope>
    <source>
        <strain evidence="6">CBS 279.74</strain>
    </source>
</reference>
<feature type="compositionally biased region" description="Basic and acidic residues" evidence="3">
    <location>
        <begin position="332"/>
        <end position="367"/>
    </location>
</feature>
<organism evidence="6 7">
    <name type="scientific">Pleomassaria siparia CBS 279.74</name>
    <dbReference type="NCBI Taxonomy" id="1314801"/>
    <lineage>
        <taxon>Eukaryota</taxon>
        <taxon>Fungi</taxon>
        <taxon>Dikarya</taxon>
        <taxon>Ascomycota</taxon>
        <taxon>Pezizomycotina</taxon>
        <taxon>Dothideomycetes</taxon>
        <taxon>Pleosporomycetidae</taxon>
        <taxon>Pleosporales</taxon>
        <taxon>Pleomassariaceae</taxon>
        <taxon>Pleomassaria</taxon>
    </lineage>
</organism>
<name>A0A6G1KKJ5_9PLEO</name>
<dbReference type="Pfam" id="PF00076">
    <property type="entry name" value="RRM_1"/>
    <property type="match status" value="1"/>
</dbReference>
<feature type="compositionally biased region" description="Basic and acidic residues" evidence="3">
    <location>
        <begin position="404"/>
        <end position="510"/>
    </location>
</feature>
<feature type="domain" description="HTH La-type RNA-binding" evidence="5">
    <location>
        <begin position="128"/>
        <end position="219"/>
    </location>
</feature>
<dbReference type="PANTHER" id="PTHR22792">
    <property type="entry name" value="LUPUS LA PROTEIN-RELATED"/>
    <property type="match status" value="1"/>
</dbReference>
<feature type="region of interest" description="Disordered" evidence="3">
    <location>
        <begin position="1"/>
        <end position="134"/>
    </location>
</feature>
<dbReference type="SMART" id="SM00715">
    <property type="entry name" value="LA"/>
    <property type="match status" value="1"/>
</dbReference>
<dbReference type="EMBL" id="MU005765">
    <property type="protein sequence ID" value="KAF2713359.1"/>
    <property type="molecule type" value="Genomic_DNA"/>
</dbReference>
<dbReference type="InterPro" id="IPR036390">
    <property type="entry name" value="WH_DNA-bd_sf"/>
</dbReference>
<gene>
    <name evidence="6" type="ORF">K504DRAFT_461893</name>
</gene>
<sequence>MSDTQPAAEKASNNPTEVVAQTEASAQTSGEKPAVAEAATDSKVTEAPAEQKSEEKNGDSAEVAKTESSAQSVEKNGDSKRSDRRDDRNNHNRNDKNDRYSRNDRGNKRNGSYNDRHQNKKRNTEFENLPETDDPVEIRSQVEFYFSVANLHQDRHMFLEIKGAENRPVSLKHITSFKRMRRFQPYTAIVAALRDSEDLVVIEDGDFAGAGKEGVQRKEPLSVPKHDNDDVEKPTTEDLYYRMVRASKNQLDNCVYVKGFGDEKAAGQIALEQFFKPYGSVMVRKRRSEDNEWKNSVFVEFDTQDSAQQFLALDPKPTYNGNELLIKSKRQYSEDKCREKGIKPEWEREAGDGNGHRNNYRERDGRGGGRGRGNGRGRGRGGNDRGRGRDNRHSDRHDNRNRRDRSNSRDSRDNKDWNSRRDKFQKSGYNDKRDRNDKSDQSQNDKPRSGKMDDKDNSIHHSKSVIRDADGVPIIKDTREEPSKSSSKRKADDDVEATTKKTKIEIKVDA</sequence>
<evidence type="ECO:0000256" key="3">
    <source>
        <dbReference type="SAM" id="MobiDB-lite"/>
    </source>
</evidence>
<dbReference type="InterPro" id="IPR006630">
    <property type="entry name" value="La_HTH"/>
</dbReference>
<evidence type="ECO:0000259" key="5">
    <source>
        <dbReference type="PROSITE" id="PS50961"/>
    </source>
</evidence>
<feature type="compositionally biased region" description="Basic and acidic residues" evidence="3">
    <location>
        <begin position="49"/>
        <end position="65"/>
    </location>
</feature>
<evidence type="ECO:0000313" key="7">
    <source>
        <dbReference type="Proteomes" id="UP000799428"/>
    </source>
</evidence>
<dbReference type="SMART" id="SM00360">
    <property type="entry name" value="RRM"/>
    <property type="match status" value="1"/>
</dbReference>
<dbReference type="SUPFAM" id="SSF54928">
    <property type="entry name" value="RNA-binding domain, RBD"/>
    <property type="match status" value="1"/>
</dbReference>
<evidence type="ECO:0000313" key="6">
    <source>
        <dbReference type="EMBL" id="KAF2713359.1"/>
    </source>
</evidence>
<evidence type="ECO:0000259" key="4">
    <source>
        <dbReference type="PROSITE" id="PS50102"/>
    </source>
</evidence>
<dbReference type="PROSITE" id="PS50961">
    <property type="entry name" value="HTH_LA"/>
    <property type="match status" value="1"/>
</dbReference>
<dbReference type="GO" id="GO:0005634">
    <property type="term" value="C:nucleus"/>
    <property type="evidence" value="ECO:0007669"/>
    <property type="project" value="TreeGrafter"/>
</dbReference>
<feature type="domain" description="RRM" evidence="4">
    <location>
        <begin position="253"/>
        <end position="331"/>
    </location>
</feature>
<feature type="compositionally biased region" description="Polar residues" evidence="3">
    <location>
        <begin position="1"/>
        <end position="16"/>
    </location>
</feature>
<evidence type="ECO:0008006" key="8">
    <source>
        <dbReference type="Google" id="ProtNLM"/>
    </source>
</evidence>
<dbReference type="InterPro" id="IPR035979">
    <property type="entry name" value="RBD_domain_sf"/>
</dbReference>
<feature type="region of interest" description="Disordered" evidence="3">
    <location>
        <begin position="332"/>
        <end position="510"/>
    </location>
</feature>
<dbReference type="InterPro" id="IPR000504">
    <property type="entry name" value="RRM_dom"/>
</dbReference>
<feature type="compositionally biased region" description="Basic and acidic residues" evidence="3">
    <location>
        <begin position="75"/>
        <end position="107"/>
    </location>
</feature>
<dbReference type="AlphaFoldDB" id="A0A6G1KKJ5"/>
<evidence type="ECO:0000256" key="1">
    <source>
        <dbReference type="ARBA" id="ARBA00022884"/>
    </source>
</evidence>
<dbReference type="CDD" id="cd12291">
    <property type="entry name" value="RRM1_La"/>
    <property type="match status" value="1"/>
</dbReference>
<feature type="region of interest" description="Disordered" evidence="3">
    <location>
        <begin position="213"/>
        <end position="232"/>
    </location>
</feature>
<keyword evidence="7" id="KW-1185">Reference proteome</keyword>
<dbReference type="InterPro" id="IPR012677">
    <property type="entry name" value="Nucleotide-bd_a/b_plait_sf"/>
</dbReference>
<dbReference type="InterPro" id="IPR045180">
    <property type="entry name" value="La_dom_prot"/>
</dbReference>
<dbReference type="OrthoDB" id="439993at2759"/>
<dbReference type="SUPFAM" id="SSF46785">
    <property type="entry name" value="Winged helix' DNA-binding domain"/>
    <property type="match status" value="1"/>
</dbReference>
<dbReference type="Pfam" id="PF05383">
    <property type="entry name" value="La"/>
    <property type="match status" value="1"/>
</dbReference>
<dbReference type="InterPro" id="IPR036388">
    <property type="entry name" value="WH-like_DNA-bd_sf"/>
</dbReference>
<accession>A0A6G1KKJ5</accession>
<dbReference type="GO" id="GO:0003729">
    <property type="term" value="F:mRNA binding"/>
    <property type="evidence" value="ECO:0007669"/>
    <property type="project" value="TreeGrafter"/>
</dbReference>
<evidence type="ECO:0000256" key="2">
    <source>
        <dbReference type="PROSITE-ProRule" id="PRU00332"/>
    </source>
</evidence>
<dbReference type="PROSITE" id="PS50102">
    <property type="entry name" value="RRM"/>
    <property type="match status" value="1"/>
</dbReference>
<protein>
    <recommendedName>
        <fullName evidence="8">HTH La-type RNA-binding domain-containing protein</fullName>
    </recommendedName>
</protein>
<feature type="compositionally biased region" description="Basic and acidic residues" evidence="3">
    <location>
        <begin position="214"/>
        <end position="232"/>
    </location>
</feature>
<dbReference type="PANTHER" id="PTHR22792:SF140">
    <property type="entry name" value="ACHILLES, ISOFORM A"/>
    <property type="match status" value="1"/>
</dbReference>
<feature type="compositionally biased region" description="Basic and acidic residues" evidence="3">
    <location>
        <begin position="381"/>
        <end position="398"/>
    </location>
</feature>
<dbReference type="Proteomes" id="UP000799428">
    <property type="component" value="Unassembled WGS sequence"/>
</dbReference>